<evidence type="ECO:0000256" key="1">
    <source>
        <dbReference type="SAM" id="MobiDB-lite"/>
    </source>
</evidence>
<organism evidence="2 3">
    <name type="scientific">Durusdinium trenchii</name>
    <dbReference type="NCBI Taxonomy" id="1381693"/>
    <lineage>
        <taxon>Eukaryota</taxon>
        <taxon>Sar</taxon>
        <taxon>Alveolata</taxon>
        <taxon>Dinophyceae</taxon>
        <taxon>Suessiales</taxon>
        <taxon>Symbiodiniaceae</taxon>
        <taxon>Durusdinium</taxon>
    </lineage>
</organism>
<accession>A0ABP0INB1</accession>
<proteinExistence type="predicted"/>
<keyword evidence="3" id="KW-1185">Reference proteome</keyword>
<name>A0ABP0INB1_9DINO</name>
<dbReference type="Proteomes" id="UP001642464">
    <property type="component" value="Unassembled WGS sequence"/>
</dbReference>
<dbReference type="Pfam" id="PF03133">
    <property type="entry name" value="TTL"/>
    <property type="match status" value="1"/>
</dbReference>
<protein>
    <submittedName>
        <fullName evidence="2">Tubulin monoglycylase TTLL3</fullName>
    </submittedName>
</protein>
<dbReference type="EMBL" id="CAXAMM010004559">
    <property type="protein sequence ID" value="CAK9004084.1"/>
    <property type="molecule type" value="Genomic_DNA"/>
</dbReference>
<evidence type="ECO:0000313" key="3">
    <source>
        <dbReference type="Proteomes" id="UP001642464"/>
    </source>
</evidence>
<gene>
    <name evidence="2" type="ORF">SCF082_LOCUS8033</name>
</gene>
<evidence type="ECO:0000313" key="2">
    <source>
        <dbReference type="EMBL" id="CAK9004084.1"/>
    </source>
</evidence>
<feature type="region of interest" description="Disordered" evidence="1">
    <location>
        <begin position="54"/>
        <end position="81"/>
    </location>
</feature>
<comment type="caution">
    <text evidence="2">The sequence shown here is derived from an EMBL/GenBank/DDBJ whole genome shotgun (WGS) entry which is preliminary data.</text>
</comment>
<dbReference type="InterPro" id="IPR004344">
    <property type="entry name" value="TTL/TTLL_fam"/>
</dbReference>
<reference evidence="2 3" key="1">
    <citation type="submission" date="2024-02" db="EMBL/GenBank/DDBJ databases">
        <authorList>
            <person name="Chen Y."/>
            <person name="Shah S."/>
            <person name="Dougan E. K."/>
            <person name="Thang M."/>
            <person name="Chan C."/>
        </authorList>
    </citation>
    <scope>NUCLEOTIDE SEQUENCE [LARGE SCALE GENOMIC DNA]</scope>
</reference>
<dbReference type="Gene3D" id="3.30.470.20">
    <property type="entry name" value="ATP-grasp fold, B domain"/>
    <property type="match status" value="1"/>
</dbReference>
<sequence>MPVDCKVSCKHEPCLALAEVGLTFHSNAPWALPALLSKRGLTFAKSGEQALLSAWRPRGGPPSQRHRPKPPASGPGGPGAVDVEAKHRGVIELRRISTCRELGNKKQLALYLEVAGASSWAPRTFLKPNDVLAAGKTDQLFFLKHACRERNEGVSVHLGAQACHTAWTNLPPEEQDEYVAQQEVAGVLLDHDGPVSFELLGADILVDQSFRPWLLEMNQGPALLPIKGNPSATAARTAVMEDTLQASRSKENEGLRADTNKRLCQQNKMLNVFKTDLEVKLVSVENRYNKLSDDLWSEETGLAKVMHDLSRTNEVVTSMSTEFSSMKHIKASIAQLEKVQEEVNNFTLETSNNVTALQQTVDRMMSDMKEHFQTATNTVAAHNAAMLQEVRTAYQEELHEAAQVRQKVDEFMQSEREYRRALEESICASQAQTEDLVRQEEGPGEVELLRPNQLSRVTWEGMLAQADGQTVINVDERCLSFKMACLQYSPAPVVFASAPHRDARRGSRLTARGSVRRKTYNRSDLLGVREKMLLQVHESLEHGPVSFDRADIFGQTNAAPISSGRFSAL</sequence>